<evidence type="ECO:0000313" key="1">
    <source>
        <dbReference type="EMBL" id="ODV85201.1"/>
    </source>
</evidence>
<protein>
    <recommendedName>
        <fullName evidence="3">PCI domain-containing protein</fullName>
    </recommendedName>
</protein>
<dbReference type="PANTHER" id="PTHR12732">
    <property type="entry name" value="UNCHARACTERIZED PROTEASOME COMPONENT REGION PCI-CONTAINING"/>
    <property type="match status" value="1"/>
</dbReference>
<dbReference type="GO" id="GO:0070390">
    <property type="term" value="C:transcription export complex 2"/>
    <property type="evidence" value="ECO:0007669"/>
    <property type="project" value="TreeGrafter"/>
</dbReference>
<proteinExistence type="predicted"/>
<dbReference type="GO" id="GO:0000973">
    <property type="term" value="P:post-transcriptional tethering of RNA polymerase II gene DNA at nuclear periphery"/>
    <property type="evidence" value="ECO:0007669"/>
    <property type="project" value="TreeGrafter"/>
</dbReference>
<organism evidence="1 2">
    <name type="scientific">[Candida] arabinofermentans NRRL YB-2248</name>
    <dbReference type="NCBI Taxonomy" id="983967"/>
    <lineage>
        <taxon>Eukaryota</taxon>
        <taxon>Fungi</taxon>
        <taxon>Dikarya</taxon>
        <taxon>Ascomycota</taxon>
        <taxon>Saccharomycotina</taxon>
        <taxon>Pichiomycetes</taxon>
        <taxon>Pichiales</taxon>
        <taxon>Pichiaceae</taxon>
        <taxon>Ogataea</taxon>
        <taxon>Ogataea/Candida clade</taxon>
    </lineage>
</organism>
<dbReference type="EMBL" id="KV453853">
    <property type="protein sequence ID" value="ODV85201.1"/>
    <property type="molecule type" value="Genomic_DNA"/>
</dbReference>
<dbReference type="Proteomes" id="UP000094801">
    <property type="component" value="Unassembled WGS sequence"/>
</dbReference>
<dbReference type="GO" id="GO:0003723">
    <property type="term" value="F:RNA binding"/>
    <property type="evidence" value="ECO:0007669"/>
    <property type="project" value="InterPro"/>
</dbReference>
<reference evidence="2" key="1">
    <citation type="submission" date="2016-04" db="EMBL/GenBank/DDBJ databases">
        <title>Comparative genomics of biotechnologically important yeasts.</title>
        <authorList>
            <consortium name="DOE Joint Genome Institute"/>
            <person name="Riley R."/>
            <person name="Haridas S."/>
            <person name="Wolfe K.H."/>
            <person name="Lopes M.R."/>
            <person name="Hittinger C.T."/>
            <person name="Goker M."/>
            <person name="Salamov A."/>
            <person name="Wisecaver J."/>
            <person name="Long T.M."/>
            <person name="Aerts A.L."/>
            <person name="Barry K."/>
            <person name="Choi C."/>
            <person name="Clum A."/>
            <person name="Coughlan A.Y."/>
            <person name="Deshpande S."/>
            <person name="Douglass A.P."/>
            <person name="Hanson S.J."/>
            <person name="Klenk H.-P."/>
            <person name="Labutti K."/>
            <person name="Lapidus A."/>
            <person name="Lindquist E."/>
            <person name="Lipzen A."/>
            <person name="Meier-Kolthoff J.P."/>
            <person name="Ohm R.A."/>
            <person name="Otillar R.P."/>
            <person name="Pangilinan J."/>
            <person name="Peng Y."/>
            <person name="Rokas A."/>
            <person name="Rosa C.A."/>
            <person name="Scheuner C."/>
            <person name="Sibirny A.A."/>
            <person name="Slot J.C."/>
            <person name="Stielow J.B."/>
            <person name="Sun H."/>
            <person name="Kurtzman C.P."/>
            <person name="Blackwell M."/>
            <person name="Grigoriev I.V."/>
            <person name="Jeffries T.W."/>
        </authorList>
    </citation>
    <scope>NUCLEOTIDE SEQUENCE [LARGE SCALE GENOMIC DNA]</scope>
    <source>
        <strain evidence="2">NRRL YB-2248</strain>
    </source>
</reference>
<sequence>MSYTLGHFLRDVEQGITANQLSKVLSINPEINGLIPKLQPQIQGMSSELMMKKIEEQHYFNGDWPSFETMLQSYLLFVRDFNPWSILESIDLMIKFYESLSVSLNNLQFNSKLLLLQYESTNLIVPLARLVDMKMMKINNRVNDYPRLSHVSTILLKALNNLRSDPDLNLPSNRNKISVIMHTSITLCRTYIAIDSTMLCNNVFSNINILSLDKSLISKKQLIQYRIQLGKFHLLQSNYLLAYNHFNWCYLNCYFQTPRKIILAILKYLVPCGLLVGKIPNTEYLESKLGSQDSFITMYKSLIQHYKAGDIYNFSMLVSHYETYFLELGFLIGFLQRMRLILLRNLLLNVYKNTRSKNLLFSDVKIGLQLSLQPESSYQNFDSVNKWFYPLISNHNEQQQLQQNSFIISDAFVENVLASLIDGNLMKAKLTTGRTIILSKTGSFPKVYDIYKIIYPATTKEKWLY</sequence>
<dbReference type="InterPro" id="IPR045114">
    <property type="entry name" value="Csn12-like"/>
</dbReference>
<dbReference type="GO" id="GO:0003690">
    <property type="term" value="F:double-stranded DNA binding"/>
    <property type="evidence" value="ECO:0007669"/>
    <property type="project" value="InterPro"/>
</dbReference>
<name>A0A1E4T0H1_9ASCO</name>
<evidence type="ECO:0000313" key="2">
    <source>
        <dbReference type="Proteomes" id="UP000094801"/>
    </source>
</evidence>
<dbReference type="GO" id="GO:0006368">
    <property type="term" value="P:transcription elongation by RNA polymerase II"/>
    <property type="evidence" value="ECO:0007669"/>
    <property type="project" value="TreeGrafter"/>
</dbReference>
<dbReference type="OrthoDB" id="5404651at2759"/>
<dbReference type="AlphaFoldDB" id="A0A1E4T0H1"/>
<dbReference type="PANTHER" id="PTHR12732:SF8">
    <property type="entry name" value="NUCLEAR MRNA EXPORT PROTEIN THP1"/>
    <property type="match status" value="1"/>
</dbReference>
<keyword evidence="2" id="KW-1185">Reference proteome</keyword>
<accession>A0A1E4T0H1</accession>
<dbReference type="SMART" id="SM00753">
    <property type="entry name" value="PAM"/>
    <property type="match status" value="1"/>
</dbReference>
<dbReference type="GO" id="GO:0016973">
    <property type="term" value="P:poly(A)+ mRNA export from nucleus"/>
    <property type="evidence" value="ECO:0007669"/>
    <property type="project" value="TreeGrafter"/>
</dbReference>
<gene>
    <name evidence="1" type="ORF">CANARDRAFT_199190</name>
</gene>
<evidence type="ECO:0008006" key="3">
    <source>
        <dbReference type="Google" id="ProtNLM"/>
    </source>
</evidence>
<dbReference type="STRING" id="983967.A0A1E4T0H1"/>